<name>A0A223D2U7_9BACL</name>
<dbReference type="RefSeq" id="WP_094237236.1">
    <property type="nucleotide sequence ID" value="NZ_CP022657.1"/>
</dbReference>
<evidence type="ECO:0000313" key="2">
    <source>
        <dbReference type="EMBL" id="ASS75998.1"/>
    </source>
</evidence>
<organism evidence="2 3">
    <name type="scientific">Tumebacillus algifaecis</name>
    <dbReference type="NCBI Taxonomy" id="1214604"/>
    <lineage>
        <taxon>Bacteria</taxon>
        <taxon>Bacillati</taxon>
        <taxon>Bacillota</taxon>
        <taxon>Bacilli</taxon>
        <taxon>Bacillales</taxon>
        <taxon>Alicyclobacillaceae</taxon>
        <taxon>Tumebacillus</taxon>
    </lineage>
</organism>
<dbReference type="EMBL" id="CP022657">
    <property type="protein sequence ID" value="ASS75998.1"/>
    <property type="molecule type" value="Genomic_DNA"/>
</dbReference>
<keyword evidence="3" id="KW-1185">Reference proteome</keyword>
<protein>
    <submittedName>
        <fullName evidence="2">Uncharacterized protein</fullName>
    </submittedName>
</protein>
<reference evidence="2 3" key="1">
    <citation type="journal article" date="2015" name="Int. J. Syst. Evol. Microbiol.">
        <title>Tumebacillus algifaecis sp. nov., isolated from decomposing algal scum.</title>
        <authorList>
            <person name="Wu Y.F."/>
            <person name="Zhang B."/>
            <person name="Xing P."/>
            <person name="Wu Q.L."/>
            <person name="Liu S.J."/>
        </authorList>
    </citation>
    <scope>NUCLEOTIDE SEQUENCE [LARGE SCALE GENOMIC DNA]</scope>
    <source>
        <strain evidence="2 3">THMBR28</strain>
    </source>
</reference>
<feature type="region of interest" description="Disordered" evidence="1">
    <location>
        <begin position="45"/>
        <end position="70"/>
    </location>
</feature>
<dbReference type="Proteomes" id="UP000214688">
    <property type="component" value="Chromosome"/>
</dbReference>
<sequence>MQRGSLFADSMDAASFRLVNELFEYEPNLKYRNASQSQLSFDDTEVFSSPMGRGGSPDHGTDPIVDENADTRGTIRVERFTVTDKYEQETVFSHHAILT</sequence>
<evidence type="ECO:0000313" key="3">
    <source>
        <dbReference type="Proteomes" id="UP000214688"/>
    </source>
</evidence>
<dbReference type="KEGG" id="tab:CIG75_14185"/>
<gene>
    <name evidence="2" type="ORF">CIG75_14185</name>
</gene>
<accession>A0A223D2U7</accession>
<proteinExistence type="predicted"/>
<evidence type="ECO:0000256" key="1">
    <source>
        <dbReference type="SAM" id="MobiDB-lite"/>
    </source>
</evidence>
<dbReference type="AlphaFoldDB" id="A0A223D2U7"/>